<dbReference type="InterPro" id="IPR000157">
    <property type="entry name" value="TIR_dom"/>
</dbReference>
<dbReference type="GO" id="GO:0007165">
    <property type="term" value="P:signal transduction"/>
    <property type="evidence" value="ECO:0007669"/>
    <property type="project" value="InterPro"/>
</dbReference>
<keyword evidence="2" id="KW-0812">Transmembrane</keyword>
<dbReference type="STRING" id="1827387.A4S15_02280"/>
<evidence type="ECO:0000259" key="3">
    <source>
        <dbReference type="PROSITE" id="PS50104"/>
    </source>
</evidence>
<feature type="compositionally biased region" description="Basic and acidic residues" evidence="1">
    <location>
        <begin position="191"/>
        <end position="213"/>
    </location>
</feature>
<comment type="caution">
    <text evidence="4">The sequence shown here is derived from an EMBL/GenBank/DDBJ whole genome shotgun (WGS) entry which is preliminary data.</text>
</comment>
<evidence type="ECO:0000313" key="4">
    <source>
        <dbReference type="EMBL" id="OQW49576.1"/>
    </source>
</evidence>
<dbReference type="Proteomes" id="UP000192872">
    <property type="component" value="Unassembled WGS sequence"/>
</dbReference>
<dbReference type="InterPro" id="IPR016187">
    <property type="entry name" value="CTDL_fold"/>
</dbReference>
<dbReference type="InterPro" id="IPR042095">
    <property type="entry name" value="SUMF_sf"/>
</dbReference>
<evidence type="ECO:0000256" key="1">
    <source>
        <dbReference type="SAM" id="MobiDB-lite"/>
    </source>
</evidence>
<dbReference type="SUPFAM" id="SSF52200">
    <property type="entry name" value="Toll/Interleukin receptor TIR domain"/>
    <property type="match status" value="1"/>
</dbReference>
<dbReference type="InterPro" id="IPR005532">
    <property type="entry name" value="SUMF_dom"/>
</dbReference>
<proteinExistence type="predicted"/>
<dbReference type="SUPFAM" id="SSF56436">
    <property type="entry name" value="C-type lectin-like"/>
    <property type="match status" value="1"/>
</dbReference>
<feature type="compositionally biased region" description="Basic and acidic residues" evidence="1">
    <location>
        <begin position="166"/>
        <end position="178"/>
    </location>
</feature>
<dbReference type="GO" id="GO:0120147">
    <property type="term" value="F:formylglycine-generating oxidase activity"/>
    <property type="evidence" value="ECO:0007669"/>
    <property type="project" value="TreeGrafter"/>
</dbReference>
<dbReference type="InterPro" id="IPR035897">
    <property type="entry name" value="Toll_tir_struct_dom_sf"/>
</dbReference>
<sequence length="568" mass="62477">MADVFISYKSDRRAAVEHLTRILELNGYSVWFDYGLLSGQNFARQIEREIRAAKVVLVLWCQLSVDSEWVNGEARLATRLGKMIPAWIQDVDLPLEFNGADTINLEHWDGSPRSHVLDRLFEQIGARVGREQVPQIAGLKDFDSLWRRYGAPNLLSFPLEKVIPEFEKNDGSPSEARHVTSRPSVTPSDEPVDKSGQDNRSDGHSAAAREKKTGSSSAFLMFTAGLLLAALLGGGGYATWHYLRPAAQPPIIVPPPVEAQTAIIAPRPVETQTPIVTPPQVIAPPPIETQTAVIAPLTLPSPSRERTPGRSENQFRDCEACPLMVMIPEGKFLIGSPDAESGHKANEAPRREISIKRKFAIARLEVSFAEWDACVADSGCRSYRPNDYGMGRGNSPVIFVSFFDAIAYAAWMSTKTGATYRLPSEAEWEFAARGCIAAGCANDPFGFGGDIGPDLANYNWNTAYNGSLRRQPRRQTMAVEEGSKANGFGLLHVHGNVAEWVQDCVNGSYDRLPENGAPATSGDCRSRVVRGGNWNDNPRELRSSARAFEEATTRSHLIGFRLARDLTK</sequence>
<feature type="transmembrane region" description="Helical" evidence="2">
    <location>
        <begin position="219"/>
        <end position="240"/>
    </location>
</feature>
<reference evidence="4 5" key="1">
    <citation type="journal article" date="2017" name="Water Res.">
        <title>Comammox in drinking water systems.</title>
        <authorList>
            <person name="Wang Y."/>
            <person name="Ma L."/>
            <person name="Mao Y."/>
            <person name="Jiang X."/>
            <person name="Xia Y."/>
            <person name="Yu K."/>
            <person name="Li B."/>
            <person name="Zhang T."/>
        </authorList>
    </citation>
    <scope>NUCLEOTIDE SEQUENCE [LARGE SCALE GENOMIC DNA]</scope>
    <source>
        <strain evidence="4">SG_bin8</strain>
    </source>
</reference>
<accession>A0A1W9HQ78</accession>
<dbReference type="RefSeq" id="WP_376799776.1">
    <property type="nucleotide sequence ID" value="NZ_DBNB01000008.1"/>
</dbReference>
<dbReference type="Pfam" id="PF13676">
    <property type="entry name" value="TIR_2"/>
    <property type="match status" value="1"/>
</dbReference>
<dbReference type="Gene3D" id="3.90.1580.10">
    <property type="entry name" value="paralog of FGE (formylglycine-generating enzyme)"/>
    <property type="match status" value="1"/>
</dbReference>
<feature type="region of interest" description="Disordered" evidence="1">
    <location>
        <begin position="166"/>
        <end position="214"/>
    </location>
</feature>
<protein>
    <recommendedName>
        <fullName evidence="3">TIR domain-containing protein</fullName>
    </recommendedName>
</protein>
<dbReference type="PROSITE" id="PS50104">
    <property type="entry name" value="TIR"/>
    <property type="match status" value="1"/>
</dbReference>
<evidence type="ECO:0000256" key="2">
    <source>
        <dbReference type="SAM" id="Phobius"/>
    </source>
</evidence>
<dbReference type="Pfam" id="PF03781">
    <property type="entry name" value="FGE-sulfatase"/>
    <property type="match status" value="1"/>
</dbReference>
<dbReference type="PANTHER" id="PTHR23150">
    <property type="entry name" value="SULFATASE MODIFYING FACTOR 1, 2"/>
    <property type="match status" value="1"/>
</dbReference>
<keyword evidence="2" id="KW-1133">Transmembrane helix</keyword>
<gene>
    <name evidence="4" type="ORF">A4S15_02280</name>
</gene>
<keyword evidence="2" id="KW-0472">Membrane</keyword>
<dbReference type="EMBL" id="LWDL01000031">
    <property type="protein sequence ID" value="OQW49576.1"/>
    <property type="molecule type" value="Genomic_DNA"/>
</dbReference>
<dbReference type="InterPro" id="IPR051043">
    <property type="entry name" value="Sulfatase_Mod_Factor_Kinase"/>
</dbReference>
<dbReference type="Gene3D" id="3.40.50.10140">
    <property type="entry name" value="Toll/interleukin-1 receptor homology (TIR) domain"/>
    <property type="match status" value="1"/>
</dbReference>
<evidence type="ECO:0000313" key="5">
    <source>
        <dbReference type="Proteomes" id="UP000192872"/>
    </source>
</evidence>
<feature type="domain" description="TIR" evidence="3">
    <location>
        <begin position="1"/>
        <end position="124"/>
    </location>
</feature>
<name>A0A1W9HQ78_9HYPH</name>
<organism evidence="4 5">
    <name type="scientific">Candidatus Raskinella chloraquaticus</name>
    <dbReference type="NCBI Taxonomy" id="1951219"/>
    <lineage>
        <taxon>Bacteria</taxon>
        <taxon>Pseudomonadati</taxon>
        <taxon>Pseudomonadota</taxon>
        <taxon>Alphaproteobacteria</taxon>
        <taxon>Hyphomicrobiales</taxon>
        <taxon>Phreatobacteraceae</taxon>
        <taxon>Candidatus Raskinella</taxon>
    </lineage>
</organism>
<dbReference type="AlphaFoldDB" id="A0A1W9HQ78"/>
<dbReference type="PANTHER" id="PTHR23150:SF35">
    <property type="entry name" value="BLL6746 PROTEIN"/>
    <property type="match status" value="1"/>
</dbReference>